<gene>
    <name evidence="3" type="ORF">EW146_g243</name>
</gene>
<dbReference type="GO" id="GO:0005684">
    <property type="term" value="C:U2-type spliceosomal complex"/>
    <property type="evidence" value="ECO:0007669"/>
    <property type="project" value="TreeGrafter"/>
</dbReference>
<comment type="caution">
    <text evidence="3">The sequence shown here is derived from an EMBL/GenBank/DDBJ whole genome shotgun (WGS) entry which is preliminary data.</text>
</comment>
<evidence type="ECO:0000313" key="4">
    <source>
        <dbReference type="Proteomes" id="UP000310158"/>
    </source>
</evidence>
<protein>
    <submittedName>
        <fullName evidence="3">Uncharacterized protein</fullName>
    </submittedName>
</protein>
<feature type="region of interest" description="Disordered" evidence="2">
    <location>
        <begin position="227"/>
        <end position="251"/>
    </location>
</feature>
<evidence type="ECO:0000313" key="3">
    <source>
        <dbReference type="EMBL" id="THH21253.1"/>
    </source>
</evidence>
<name>A0A4V6S1L6_9AGAM</name>
<organism evidence="3 4">
    <name type="scientific">Bondarzewia mesenterica</name>
    <dbReference type="NCBI Taxonomy" id="1095465"/>
    <lineage>
        <taxon>Eukaryota</taxon>
        <taxon>Fungi</taxon>
        <taxon>Dikarya</taxon>
        <taxon>Basidiomycota</taxon>
        <taxon>Agaricomycotina</taxon>
        <taxon>Agaricomycetes</taxon>
        <taxon>Russulales</taxon>
        <taxon>Bondarzewiaceae</taxon>
        <taxon>Bondarzewia</taxon>
    </lineage>
</organism>
<feature type="region of interest" description="Disordered" evidence="2">
    <location>
        <begin position="184"/>
        <end position="210"/>
    </location>
</feature>
<comment type="similarity">
    <text evidence="1">Belongs to the CWC16 family.</text>
</comment>
<proteinExistence type="inferred from homology"/>
<sequence length="251" mass="28132">MGVRYNAEKKKIGNYYSTPIFSFRCKCHLCRARQKDEDWDPEENGGYAVHGMLPYFFSFMPDLMYDGLLRHGGKGWFKLPVSSSSKTHPTITIPIPIPTSLRVRKRFREEKKVEKQKEEIDKEIKERYALPSELKLIRDDDESVQEAKDAWAKARSERVGDAGNKRRKLDLDRPLIASNSWASSASIRGSVSGSKGRSSSSSGSSSSDALSSLRARILSNTVHQLSILSPSPASRKKPPNITATGISLRKD</sequence>
<dbReference type="Proteomes" id="UP000310158">
    <property type="component" value="Unassembled WGS sequence"/>
</dbReference>
<dbReference type="PANTHER" id="PTHR12111">
    <property type="entry name" value="SPLICING FACTOR YJU2"/>
    <property type="match status" value="1"/>
</dbReference>
<dbReference type="GO" id="GO:0000398">
    <property type="term" value="P:mRNA splicing, via spliceosome"/>
    <property type="evidence" value="ECO:0007669"/>
    <property type="project" value="InterPro"/>
</dbReference>
<evidence type="ECO:0000256" key="1">
    <source>
        <dbReference type="ARBA" id="ARBA00005595"/>
    </source>
</evidence>
<keyword evidence="4" id="KW-1185">Reference proteome</keyword>
<dbReference type="GO" id="GO:0071014">
    <property type="term" value="C:post-mRNA release spliceosomal complex"/>
    <property type="evidence" value="ECO:0007669"/>
    <property type="project" value="TreeGrafter"/>
</dbReference>
<dbReference type="InterPro" id="IPR007590">
    <property type="entry name" value="Saf4/Yju2"/>
</dbReference>
<dbReference type="Pfam" id="PF04502">
    <property type="entry name" value="Saf4_Yju2"/>
    <property type="match status" value="1"/>
</dbReference>
<dbReference type="PANTHER" id="PTHR12111:SF2">
    <property type="entry name" value="SPLICING FACTOR YJU2B-RELATED"/>
    <property type="match status" value="1"/>
</dbReference>
<evidence type="ECO:0000256" key="2">
    <source>
        <dbReference type="SAM" id="MobiDB-lite"/>
    </source>
</evidence>
<reference evidence="3 4" key="1">
    <citation type="submission" date="2019-02" db="EMBL/GenBank/DDBJ databases">
        <title>Genome sequencing of the rare red list fungi Bondarzewia mesenterica.</title>
        <authorList>
            <person name="Buettner E."/>
            <person name="Kellner H."/>
        </authorList>
    </citation>
    <scope>NUCLEOTIDE SEQUENCE [LARGE SCALE GENOMIC DNA]</scope>
    <source>
        <strain evidence="3 4">DSM 108281</strain>
    </source>
</reference>
<dbReference type="OrthoDB" id="360327at2759"/>
<accession>A0A4V6S1L6</accession>
<dbReference type="AlphaFoldDB" id="A0A4V6S1L6"/>
<dbReference type="EMBL" id="SGPL01000005">
    <property type="protein sequence ID" value="THH21253.1"/>
    <property type="molecule type" value="Genomic_DNA"/>
</dbReference>